<dbReference type="AlphaFoldDB" id="A0A7S3LJ79"/>
<dbReference type="EMBL" id="HBIM01024338">
    <property type="protein sequence ID" value="CAE0421392.1"/>
    <property type="molecule type" value="Transcribed_RNA"/>
</dbReference>
<accession>A0A7S3LJ79</accession>
<evidence type="ECO:0000313" key="1">
    <source>
        <dbReference type="EMBL" id="CAE0421392.1"/>
    </source>
</evidence>
<gene>
    <name evidence="1" type="ORF">ACOF00016_LOCUS18034</name>
</gene>
<dbReference type="Gene3D" id="3.30.450.40">
    <property type="match status" value="1"/>
</dbReference>
<evidence type="ECO:0008006" key="2">
    <source>
        <dbReference type="Google" id="ProtNLM"/>
    </source>
</evidence>
<dbReference type="SUPFAM" id="SSF55781">
    <property type="entry name" value="GAF domain-like"/>
    <property type="match status" value="1"/>
</dbReference>
<organism evidence="1">
    <name type="scientific">Amphora coffeiformis</name>
    <dbReference type="NCBI Taxonomy" id="265554"/>
    <lineage>
        <taxon>Eukaryota</taxon>
        <taxon>Sar</taxon>
        <taxon>Stramenopiles</taxon>
        <taxon>Ochrophyta</taxon>
        <taxon>Bacillariophyta</taxon>
        <taxon>Bacillariophyceae</taxon>
        <taxon>Bacillariophycidae</taxon>
        <taxon>Thalassiophysales</taxon>
        <taxon>Catenulaceae</taxon>
        <taxon>Amphora</taxon>
    </lineage>
</organism>
<proteinExistence type="predicted"/>
<dbReference type="InterPro" id="IPR029016">
    <property type="entry name" value="GAF-like_dom_sf"/>
</dbReference>
<name>A0A7S3LJ79_9STRA</name>
<protein>
    <recommendedName>
        <fullName evidence="2">GAF domain-containing protein</fullName>
    </recommendedName>
</protein>
<sequence length="298" mass="33886">MKVASSNISFLQKNSGNEIGFRAAENVHECSAECSAAIKIDIEREIQRLQSLRSYHVLGLADYQDCHRRFTSLAARYFHARRAEIVLVDMERCWRLACTTDHVNETRDTARWGSIYDKAVVDPSMFYYVKDMENDTRSQRMRTASGLKEDYRFFASTPLLSRDGYRIGVLAVMDVEPRPMPSVEDVLFLKDIASSFMELLEQKRSTLLKGVNQSSVGLLRSARFVRDCVNVIQGDDDLDLVLGVHQKEIVNVAAMNAEFMCSKFATSFTEQKQASNQKLVKDRLCGAPNYSHRKASHC</sequence>
<reference evidence="1" key="1">
    <citation type="submission" date="2021-01" db="EMBL/GenBank/DDBJ databases">
        <authorList>
            <person name="Corre E."/>
            <person name="Pelletier E."/>
            <person name="Niang G."/>
            <person name="Scheremetjew M."/>
            <person name="Finn R."/>
            <person name="Kale V."/>
            <person name="Holt S."/>
            <person name="Cochrane G."/>
            <person name="Meng A."/>
            <person name="Brown T."/>
            <person name="Cohen L."/>
        </authorList>
    </citation>
    <scope>NUCLEOTIDE SEQUENCE</scope>
    <source>
        <strain evidence="1">CCMP127</strain>
    </source>
</reference>
<dbReference type="PANTHER" id="PTHR43102:SF2">
    <property type="entry name" value="GAF DOMAIN-CONTAINING PROTEIN"/>
    <property type="match status" value="1"/>
</dbReference>
<dbReference type="PANTHER" id="PTHR43102">
    <property type="entry name" value="SLR1143 PROTEIN"/>
    <property type="match status" value="1"/>
</dbReference>